<name>A0A485LCP0_9STRA</name>
<accession>A0A485LCP0</accession>
<dbReference type="OrthoDB" id="79711at2759"/>
<dbReference type="EMBL" id="VJMH01006406">
    <property type="protein sequence ID" value="KAF0689883.1"/>
    <property type="molecule type" value="Genomic_DNA"/>
</dbReference>
<organism evidence="4 5">
    <name type="scientific">Aphanomyces stellatus</name>
    <dbReference type="NCBI Taxonomy" id="120398"/>
    <lineage>
        <taxon>Eukaryota</taxon>
        <taxon>Sar</taxon>
        <taxon>Stramenopiles</taxon>
        <taxon>Oomycota</taxon>
        <taxon>Saprolegniomycetes</taxon>
        <taxon>Saprolegniales</taxon>
        <taxon>Verrucalvaceae</taxon>
        <taxon>Aphanomyces</taxon>
    </lineage>
</organism>
<reference evidence="4 5" key="1">
    <citation type="submission" date="2019-03" db="EMBL/GenBank/DDBJ databases">
        <authorList>
            <person name="Gaulin E."/>
            <person name="Dumas B."/>
        </authorList>
    </citation>
    <scope>NUCLEOTIDE SEQUENCE [LARGE SCALE GENOMIC DNA]</scope>
    <source>
        <strain evidence="4">CBS 568.67</strain>
    </source>
</reference>
<proteinExistence type="predicted"/>
<dbReference type="SMART" id="SM00745">
    <property type="entry name" value="MIT"/>
    <property type="match status" value="1"/>
</dbReference>
<dbReference type="InterPro" id="IPR007330">
    <property type="entry name" value="MIT_dom"/>
</dbReference>
<keyword evidence="5" id="KW-1185">Reference proteome</keyword>
<sequence length="194" mass="21669">MASPLDELLMRMRAGRGVHAGRRKQEDVPPHKLKPHQEELKRRSYVVTTPMDIDLVDELEPPVDTVIHVAPKRLQSSVSTTVDDATTTSPVVSHEMQAALQAAIALKRKALNLEKAQAPQEAIALYTDAGYMFLTIGRAIPPGTMQTALKMEAFSMLKRAESLTSFLDRKKDHQTTCRPHVSWLPLQRSARKLV</sequence>
<dbReference type="Gene3D" id="1.20.58.80">
    <property type="entry name" value="Phosphotransferase system, lactose/cellobiose-type IIA subunit"/>
    <property type="match status" value="1"/>
</dbReference>
<feature type="region of interest" description="Disordered" evidence="1">
    <location>
        <begin position="13"/>
        <end position="41"/>
    </location>
</feature>
<reference evidence="3" key="2">
    <citation type="submission" date="2019-06" db="EMBL/GenBank/DDBJ databases">
        <title>Genomics analysis of Aphanomyces spp. identifies a new class of oomycete effector associated with host adaptation.</title>
        <authorList>
            <person name="Gaulin E."/>
        </authorList>
    </citation>
    <scope>NUCLEOTIDE SEQUENCE</scope>
    <source>
        <strain evidence="3">CBS 578.67</strain>
    </source>
</reference>
<gene>
    <name evidence="4" type="primary">Aste57867_18704</name>
    <name evidence="3" type="ORF">As57867_018641</name>
    <name evidence="4" type="ORF">ASTE57867_18704</name>
</gene>
<feature type="compositionally biased region" description="Basic residues" evidence="1">
    <location>
        <begin position="13"/>
        <end position="22"/>
    </location>
</feature>
<feature type="domain" description="MIT" evidence="2">
    <location>
        <begin position="96"/>
        <end position="173"/>
    </location>
</feature>
<protein>
    <submittedName>
        <fullName evidence="4">Aste57867_18704 protein</fullName>
    </submittedName>
</protein>
<dbReference type="Proteomes" id="UP000332933">
    <property type="component" value="Unassembled WGS sequence"/>
</dbReference>
<dbReference type="EMBL" id="CAADRA010006427">
    <property type="protein sequence ID" value="VFT95439.1"/>
    <property type="molecule type" value="Genomic_DNA"/>
</dbReference>
<dbReference type="AlphaFoldDB" id="A0A485LCP0"/>
<evidence type="ECO:0000259" key="2">
    <source>
        <dbReference type="SMART" id="SM00745"/>
    </source>
</evidence>
<evidence type="ECO:0000313" key="4">
    <source>
        <dbReference type="EMBL" id="VFT95439.1"/>
    </source>
</evidence>
<dbReference type="SUPFAM" id="SSF116846">
    <property type="entry name" value="MIT domain"/>
    <property type="match status" value="1"/>
</dbReference>
<feature type="compositionally biased region" description="Basic and acidic residues" evidence="1">
    <location>
        <begin position="23"/>
        <end position="41"/>
    </location>
</feature>
<evidence type="ECO:0000256" key="1">
    <source>
        <dbReference type="SAM" id="MobiDB-lite"/>
    </source>
</evidence>
<dbReference type="InterPro" id="IPR036181">
    <property type="entry name" value="MIT_dom_sf"/>
</dbReference>
<evidence type="ECO:0000313" key="3">
    <source>
        <dbReference type="EMBL" id="KAF0689883.1"/>
    </source>
</evidence>
<evidence type="ECO:0000313" key="5">
    <source>
        <dbReference type="Proteomes" id="UP000332933"/>
    </source>
</evidence>